<feature type="region of interest" description="Disordered" evidence="4">
    <location>
        <begin position="145"/>
        <end position="177"/>
    </location>
</feature>
<accession>A0A3B3B3I5</accession>
<dbReference type="InterPro" id="IPR001810">
    <property type="entry name" value="F-box_dom"/>
</dbReference>
<evidence type="ECO:0000313" key="7">
    <source>
        <dbReference type="Ensembl" id="ENSOMEP00000000130.1"/>
    </source>
</evidence>
<reference evidence="6" key="2">
    <citation type="journal article" name="BMC Genomics">
        <title>Long-read sequencing and de novo genome assembly of marine medaka (Oryzias melastigma).</title>
        <authorList>
            <person name="Liang P."/>
            <person name="Saqib H.S.A."/>
            <person name="Ni X."/>
            <person name="Shen Y."/>
        </authorList>
    </citation>
    <scope>NUCLEOTIDE SEQUENCE</scope>
    <source>
        <strain evidence="6">Bigg-433</strain>
    </source>
</reference>
<evidence type="ECO:0000256" key="3">
    <source>
        <dbReference type="PROSITE-ProRule" id="PRU00221"/>
    </source>
</evidence>
<feature type="repeat" description="WD" evidence="3">
    <location>
        <begin position="359"/>
        <end position="398"/>
    </location>
</feature>
<dbReference type="PANTHER" id="PTHR22847:SF637">
    <property type="entry name" value="WD REPEAT DOMAIN 5B"/>
    <property type="match status" value="1"/>
</dbReference>
<name>A0A3B3B3I5_ORYME</name>
<dbReference type="SUPFAM" id="SSF50978">
    <property type="entry name" value="WD40 repeat-like"/>
    <property type="match status" value="1"/>
</dbReference>
<dbReference type="InterPro" id="IPR001680">
    <property type="entry name" value="WD40_rpt"/>
</dbReference>
<keyword evidence="1 3" id="KW-0853">WD repeat</keyword>
<evidence type="ECO:0000259" key="5">
    <source>
        <dbReference type="PROSITE" id="PS50181"/>
    </source>
</evidence>
<dbReference type="OMA" id="WAGDNGG"/>
<dbReference type="Gene3D" id="2.130.10.10">
    <property type="entry name" value="YVTN repeat-like/Quinoprotein amine dehydrogenase"/>
    <property type="match status" value="1"/>
</dbReference>
<evidence type="ECO:0000256" key="4">
    <source>
        <dbReference type="SAM" id="MobiDB-lite"/>
    </source>
</evidence>
<dbReference type="Proteomes" id="UP000646548">
    <property type="component" value="Unassembled WGS sequence"/>
</dbReference>
<dbReference type="EMBL" id="WKFB01000361">
    <property type="protein sequence ID" value="KAF6725392.1"/>
    <property type="molecule type" value="Genomic_DNA"/>
</dbReference>
<evidence type="ECO:0000256" key="1">
    <source>
        <dbReference type="ARBA" id="ARBA00022574"/>
    </source>
</evidence>
<dbReference type="GO" id="GO:1990234">
    <property type="term" value="C:transferase complex"/>
    <property type="evidence" value="ECO:0007669"/>
    <property type="project" value="UniProtKB-ARBA"/>
</dbReference>
<dbReference type="InterPro" id="IPR020472">
    <property type="entry name" value="WD40_PAC1"/>
</dbReference>
<feature type="repeat" description="WD" evidence="3">
    <location>
        <begin position="226"/>
        <end position="263"/>
    </location>
</feature>
<dbReference type="SMART" id="SM00320">
    <property type="entry name" value="WD40"/>
    <property type="match status" value="5"/>
</dbReference>
<keyword evidence="8" id="KW-1185">Reference proteome</keyword>
<dbReference type="PROSITE" id="PS50294">
    <property type="entry name" value="WD_REPEATS_REGION"/>
    <property type="match status" value="1"/>
</dbReference>
<dbReference type="Proteomes" id="UP000261560">
    <property type="component" value="Unplaced"/>
</dbReference>
<keyword evidence="2" id="KW-0677">Repeat</keyword>
<dbReference type="InterPro" id="IPR036322">
    <property type="entry name" value="WD40_repeat_dom_sf"/>
</dbReference>
<dbReference type="InterPro" id="IPR015943">
    <property type="entry name" value="WD40/YVTN_repeat-like_dom_sf"/>
</dbReference>
<dbReference type="PROSITE" id="PS50082">
    <property type="entry name" value="WD_REPEATS_2"/>
    <property type="match status" value="3"/>
</dbReference>
<dbReference type="Ensembl" id="ENSOMET00000016359.1">
    <property type="protein sequence ID" value="ENSOMEP00000000130.1"/>
    <property type="gene ID" value="ENSOMEG00000023892.1"/>
</dbReference>
<dbReference type="PANTHER" id="PTHR22847">
    <property type="entry name" value="WD40 REPEAT PROTEIN"/>
    <property type="match status" value="1"/>
</dbReference>
<dbReference type="Pfam" id="PF00400">
    <property type="entry name" value="WD40"/>
    <property type="match status" value="3"/>
</dbReference>
<dbReference type="OrthoDB" id="71437at2759"/>
<dbReference type="AlphaFoldDB" id="A0A3B3B3I5"/>
<proteinExistence type="predicted"/>
<dbReference type="SUPFAM" id="SSF81383">
    <property type="entry name" value="F-box domain"/>
    <property type="match status" value="1"/>
</dbReference>
<dbReference type="STRING" id="30732.ENSOMEP00000000130"/>
<dbReference type="PRINTS" id="PR00320">
    <property type="entry name" value="GPROTEINBRPT"/>
</dbReference>
<dbReference type="PROSITE" id="PS50181">
    <property type="entry name" value="FBOX"/>
    <property type="match status" value="1"/>
</dbReference>
<protein>
    <submittedName>
        <fullName evidence="7">F-box and WD repeat domain containing 9</fullName>
    </submittedName>
    <submittedName>
        <fullName evidence="6">F-box/WD repeat-containing protein 9</fullName>
    </submittedName>
</protein>
<evidence type="ECO:0000313" key="8">
    <source>
        <dbReference type="Proteomes" id="UP000261560"/>
    </source>
</evidence>
<dbReference type="PaxDb" id="30732-ENSOMEP00000000130"/>
<dbReference type="InterPro" id="IPR036047">
    <property type="entry name" value="F-box-like_dom_sf"/>
</dbReference>
<organism evidence="7 8">
    <name type="scientific">Oryzias melastigma</name>
    <name type="common">Marine medaka</name>
    <dbReference type="NCBI Taxonomy" id="30732"/>
    <lineage>
        <taxon>Eukaryota</taxon>
        <taxon>Metazoa</taxon>
        <taxon>Chordata</taxon>
        <taxon>Craniata</taxon>
        <taxon>Vertebrata</taxon>
        <taxon>Euteleostomi</taxon>
        <taxon>Actinopterygii</taxon>
        <taxon>Neopterygii</taxon>
        <taxon>Teleostei</taxon>
        <taxon>Neoteleostei</taxon>
        <taxon>Acanthomorphata</taxon>
        <taxon>Ovalentaria</taxon>
        <taxon>Atherinomorphae</taxon>
        <taxon>Beloniformes</taxon>
        <taxon>Adrianichthyidae</taxon>
        <taxon>Oryziinae</taxon>
        <taxon>Oryzias</taxon>
    </lineage>
</organism>
<dbReference type="PROSITE" id="PS00678">
    <property type="entry name" value="WD_REPEATS_1"/>
    <property type="match status" value="2"/>
</dbReference>
<dbReference type="GeneTree" id="ENSGT00390000006806"/>
<feature type="repeat" description="WD" evidence="3">
    <location>
        <begin position="278"/>
        <end position="312"/>
    </location>
</feature>
<dbReference type="InterPro" id="IPR019775">
    <property type="entry name" value="WD40_repeat_CS"/>
</dbReference>
<sequence length="514" mass="56440">MEVNPNDSETESCQNSLLCCQPGNSTRQNADRKDSPSVQAAEDLPFADVVVASPAEKAGLLSLPLEALSHIASYLPAHTVIHELPKVSPLLKVLLDDTTAWQLRAQRLCAHQTCIPVLLKKKMDWPSFCLEMERLVDTWAEKPQNSVSVTQSVPREEQGARLRENPEGAENGARLPEEDLEANVRRCHLEDLEVPNNALLGENEQTPHQVSKVSTETPALEHFMLPSGHIAQVNSILFLGGEGAICATASRDWSVKLWDLNSGPNGALLCSLASTGETNSHRGWVSCLASTGSLLASGSYDLSIKIWDIQAGGTHTCLIRNSAPIFSLFSQSNVLLAGTFDKKINMYDLRDAAPLIKTVRHHKNAVTCIVADDNHIISGSTDRTVVIYDRRAEKILKRIVLKHYPMRMSYDDCVVWAGDCKGFLHAFYMNVEEWENQTQFNVGHKSVITGIHCSQSSLYTCSSDCTFKVHIPSASPVTLCTWKYTSPVSAVCAEAGVVAVATGEVSVKIWRPRK</sequence>
<evidence type="ECO:0000256" key="2">
    <source>
        <dbReference type="ARBA" id="ARBA00022737"/>
    </source>
</evidence>
<gene>
    <name evidence="6" type="ORF">FQA47_011379</name>
</gene>
<feature type="compositionally biased region" description="Basic and acidic residues" evidence="4">
    <location>
        <begin position="154"/>
        <end position="166"/>
    </location>
</feature>
<reference evidence="7" key="1">
    <citation type="submission" date="2025-05" db="UniProtKB">
        <authorList>
            <consortium name="Ensembl"/>
        </authorList>
    </citation>
    <scope>IDENTIFICATION</scope>
</reference>
<feature type="domain" description="F-box" evidence="5">
    <location>
        <begin position="57"/>
        <end position="104"/>
    </location>
</feature>
<evidence type="ECO:0000313" key="6">
    <source>
        <dbReference type="EMBL" id="KAF6725392.1"/>
    </source>
</evidence>